<evidence type="ECO:0000313" key="3">
    <source>
        <dbReference type="EMBL" id="TGY71353.1"/>
    </source>
</evidence>
<evidence type="ECO:0000313" key="5">
    <source>
        <dbReference type="Proteomes" id="UP000310760"/>
    </source>
</evidence>
<feature type="transmembrane region" description="Helical" evidence="1">
    <location>
        <begin position="39"/>
        <end position="61"/>
    </location>
</feature>
<keyword evidence="1" id="KW-0812">Transmembrane</keyword>
<keyword evidence="1" id="KW-0472">Membrane</keyword>
<gene>
    <name evidence="2" type="ORF">C802_04005</name>
    <name evidence="3" type="ORF">E5339_06665</name>
</gene>
<dbReference type="HOGENOM" id="CLU_1802292_0_0_10"/>
<evidence type="ECO:0000313" key="2">
    <source>
        <dbReference type="EMBL" id="EOS09257.1"/>
    </source>
</evidence>
<dbReference type="PATRIC" id="fig|1235788.3.peg.4104"/>
<dbReference type="EMBL" id="ASSP01000024">
    <property type="protein sequence ID" value="EOS09257.1"/>
    <property type="molecule type" value="Genomic_DNA"/>
</dbReference>
<dbReference type="RefSeq" id="WP_016278233.1">
    <property type="nucleotide sequence ID" value="NZ_CAOOJZ010000010.1"/>
</dbReference>
<proteinExistence type="predicted"/>
<evidence type="ECO:0000313" key="4">
    <source>
        <dbReference type="Proteomes" id="UP000014200"/>
    </source>
</evidence>
<keyword evidence="4" id="KW-1185">Reference proteome</keyword>
<reference evidence="2 4" key="1">
    <citation type="submission" date="2013-04" db="EMBL/GenBank/DDBJ databases">
        <title>The Genome Sequence of Bacteroides massiliensis dnLKV3.</title>
        <authorList>
            <consortium name="The Broad Institute Genomics Platform"/>
            <consortium name="The Broad Institute Genome Sequencing Center for Infectious Disease"/>
            <person name="Earl A."/>
            <person name="Xavier R."/>
            <person name="Kuhn K."/>
            <person name="Stappenbeck T."/>
            <person name="Walker B."/>
            <person name="Young S."/>
            <person name="Zeng Q."/>
            <person name="Gargeya S."/>
            <person name="Fitzgerald M."/>
            <person name="Haas B."/>
            <person name="Abouelleil A."/>
            <person name="Allen A.W."/>
            <person name="Alvarado L."/>
            <person name="Arachchi H.M."/>
            <person name="Berlin A.M."/>
            <person name="Chapman S.B."/>
            <person name="Gainer-Dewar J."/>
            <person name="Goldberg J."/>
            <person name="Griggs A."/>
            <person name="Gujja S."/>
            <person name="Hansen M."/>
            <person name="Howarth C."/>
            <person name="Imamovic A."/>
            <person name="Ireland A."/>
            <person name="Larimer J."/>
            <person name="McCowan C."/>
            <person name="Murphy C."/>
            <person name="Pearson M."/>
            <person name="Poon T.W."/>
            <person name="Priest M."/>
            <person name="Roberts A."/>
            <person name="Saif S."/>
            <person name="Shea T."/>
            <person name="Sisk P."/>
            <person name="Sykes S."/>
            <person name="Wortman J."/>
            <person name="Nusbaum C."/>
            <person name="Birren B."/>
        </authorList>
    </citation>
    <scope>NUCLEOTIDE SEQUENCE [LARGE SCALE GENOMIC DNA]</scope>
    <source>
        <strain evidence="2">DnLKV3</strain>
        <strain evidence="4">dnLKV3</strain>
    </source>
</reference>
<feature type="transmembrane region" description="Helical" evidence="1">
    <location>
        <begin position="67"/>
        <end position="89"/>
    </location>
</feature>
<reference evidence="3 5" key="2">
    <citation type="submission" date="2019-04" db="EMBL/GenBank/DDBJ databases">
        <title>Microbes associate with the intestines of laboratory mice.</title>
        <authorList>
            <person name="Navarre W."/>
            <person name="Wong E."/>
            <person name="Huang K."/>
            <person name="Tropini C."/>
            <person name="Ng K."/>
            <person name="Yu B."/>
        </authorList>
    </citation>
    <scope>NUCLEOTIDE SEQUENCE [LARGE SCALE GENOMIC DNA]</scope>
    <source>
        <strain evidence="3 5">NM22_B1</strain>
    </source>
</reference>
<dbReference type="EMBL" id="SRYJ01000012">
    <property type="protein sequence ID" value="TGY71353.1"/>
    <property type="molecule type" value="Genomic_DNA"/>
</dbReference>
<keyword evidence="1" id="KW-1133">Transmembrane helix</keyword>
<dbReference type="Proteomes" id="UP000310760">
    <property type="component" value="Unassembled WGS sequence"/>
</dbReference>
<accession>R9HZ36</accession>
<dbReference type="GeneID" id="82155468"/>
<protein>
    <submittedName>
        <fullName evidence="2">Uncharacterized protein</fullName>
    </submittedName>
</protein>
<comment type="caution">
    <text evidence="2">The sequence shown here is derived from an EMBL/GenBank/DDBJ whole genome shotgun (WGS) entry which is preliminary data.</text>
</comment>
<sequence length="148" mass="17452">MENEKQELYFRYDTLYITGDRYEFKKVKKRSLGIKLRNFLSVKMVAASLFWGLLVLSPSFIEHRFSIYPLFVFVCPAVIIFSTSCHEIYKDMVLWKEDIISMRVKGSRLIILYRNESGDPSRYTKKLELQPGRYSLEELGEALGYALR</sequence>
<dbReference type="AlphaFoldDB" id="R9HZ36"/>
<organism evidence="2 4">
    <name type="scientific">Phocaeicola sartorii</name>
    <dbReference type="NCBI Taxonomy" id="671267"/>
    <lineage>
        <taxon>Bacteria</taxon>
        <taxon>Pseudomonadati</taxon>
        <taxon>Bacteroidota</taxon>
        <taxon>Bacteroidia</taxon>
        <taxon>Bacteroidales</taxon>
        <taxon>Bacteroidaceae</taxon>
        <taxon>Phocaeicola</taxon>
    </lineage>
</organism>
<evidence type="ECO:0000256" key="1">
    <source>
        <dbReference type="SAM" id="Phobius"/>
    </source>
</evidence>
<dbReference type="Proteomes" id="UP000014200">
    <property type="component" value="Unassembled WGS sequence"/>
</dbReference>
<name>R9HZ36_9BACT</name>